<keyword evidence="4" id="KW-1185">Reference proteome</keyword>
<proteinExistence type="predicted"/>
<gene>
    <name evidence="3" type="ORF">ABR189_05580</name>
</gene>
<evidence type="ECO:0000256" key="2">
    <source>
        <dbReference type="SAM" id="SignalP"/>
    </source>
</evidence>
<organism evidence="3 4">
    <name type="scientific">Chitinophaga defluvii</name>
    <dbReference type="NCBI Taxonomy" id="3163343"/>
    <lineage>
        <taxon>Bacteria</taxon>
        <taxon>Pseudomonadati</taxon>
        <taxon>Bacteroidota</taxon>
        <taxon>Chitinophagia</taxon>
        <taxon>Chitinophagales</taxon>
        <taxon>Chitinophagaceae</taxon>
        <taxon>Chitinophaga</taxon>
    </lineage>
</organism>
<dbReference type="EMBL" id="JBEXAC010000001">
    <property type="protein sequence ID" value="MET6996825.1"/>
    <property type="molecule type" value="Genomic_DNA"/>
</dbReference>
<keyword evidence="2" id="KW-0732">Signal</keyword>
<dbReference type="RefSeq" id="WP_354659466.1">
    <property type="nucleotide sequence ID" value="NZ_JBEXAC010000001.1"/>
</dbReference>
<name>A0ABV2T1B9_9BACT</name>
<sequence length="424" mass="47395">MLRTTSALLLSAMLFTACSKNNDDNNVTPEPEPGNDKTSWVIYNTTNRWGGNMYVTKGQPKGVVTATNLTNPYQIAYSAGGRTHQNGIYRLQGDQGESGISYYKVAEDGKISSGGFLATPQNAGKVDGNFYVRNSTEGFYFDLGKGENGKYLKLQTFNPSTMQRTGEIDFSSLSRNTPYETAGQLIIAEKEGKLFVDIQFSTGKKVANDWQDHPAFDSVFLAVYDLAAKKLEGITGYKDAACLGLFSDHPIWNVDAVTGDLYVTAVSEMHHRDGMPPSKILRVKKGATTFDKDFALNIKDYQYPSDFNQMFAHNGKIYTKISARATGYYEAGHGVKYRDDIWYWTEIDATTKKAKRLNDVPVDNWFNYQQPFFDNGKIYFVSNNSKDKPEAYSGVWSLDVNSGKTQEVFQLKNGGQIMGFNRLK</sequence>
<evidence type="ECO:0000313" key="3">
    <source>
        <dbReference type="EMBL" id="MET6996825.1"/>
    </source>
</evidence>
<accession>A0ABV2T1B9</accession>
<evidence type="ECO:0000256" key="1">
    <source>
        <dbReference type="SAM" id="MobiDB-lite"/>
    </source>
</evidence>
<dbReference type="Proteomes" id="UP001549749">
    <property type="component" value="Unassembled WGS sequence"/>
</dbReference>
<comment type="caution">
    <text evidence="3">The sequence shown here is derived from an EMBL/GenBank/DDBJ whole genome shotgun (WGS) entry which is preliminary data.</text>
</comment>
<evidence type="ECO:0008006" key="5">
    <source>
        <dbReference type="Google" id="ProtNLM"/>
    </source>
</evidence>
<feature type="signal peptide" evidence="2">
    <location>
        <begin position="1"/>
        <end position="22"/>
    </location>
</feature>
<evidence type="ECO:0000313" key="4">
    <source>
        <dbReference type="Proteomes" id="UP001549749"/>
    </source>
</evidence>
<protein>
    <recommendedName>
        <fullName evidence="5">WD40 repeat protein</fullName>
    </recommendedName>
</protein>
<dbReference type="PROSITE" id="PS51257">
    <property type="entry name" value="PROKAR_LIPOPROTEIN"/>
    <property type="match status" value="1"/>
</dbReference>
<feature type="chain" id="PRO_5045886242" description="WD40 repeat protein" evidence="2">
    <location>
        <begin position="23"/>
        <end position="424"/>
    </location>
</feature>
<reference evidence="3 4" key="1">
    <citation type="submission" date="2024-06" db="EMBL/GenBank/DDBJ databases">
        <title>Chitinophaga defluvii sp. nov., isolated from municipal sewage.</title>
        <authorList>
            <person name="Zhang L."/>
        </authorList>
    </citation>
    <scope>NUCLEOTIDE SEQUENCE [LARGE SCALE GENOMIC DNA]</scope>
    <source>
        <strain evidence="3 4">H8</strain>
    </source>
</reference>
<feature type="region of interest" description="Disordered" evidence="1">
    <location>
        <begin position="20"/>
        <end position="39"/>
    </location>
</feature>